<dbReference type="Proteomes" id="UP000719412">
    <property type="component" value="Unassembled WGS sequence"/>
</dbReference>
<reference evidence="2" key="1">
    <citation type="journal article" date="2020" name="J Insects Food Feed">
        <title>The yellow mealworm (Tenebrio molitor) genome: a resource for the emerging insects as food and feed industry.</title>
        <authorList>
            <person name="Eriksson T."/>
            <person name="Andere A."/>
            <person name="Kelstrup H."/>
            <person name="Emery V."/>
            <person name="Picard C."/>
        </authorList>
    </citation>
    <scope>NUCLEOTIDE SEQUENCE</scope>
    <source>
        <strain evidence="2">Stoneville</strain>
        <tissue evidence="2">Whole head</tissue>
    </source>
</reference>
<proteinExistence type="predicted"/>
<evidence type="ECO:0000313" key="3">
    <source>
        <dbReference type="Proteomes" id="UP000719412"/>
    </source>
</evidence>
<dbReference type="AlphaFoldDB" id="A0A8J6H089"/>
<dbReference type="EMBL" id="JABDTM020028175">
    <property type="protein sequence ID" value="KAH0809380.1"/>
    <property type="molecule type" value="Genomic_DNA"/>
</dbReference>
<feature type="region of interest" description="Disordered" evidence="1">
    <location>
        <begin position="533"/>
        <end position="554"/>
    </location>
</feature>
<sequence length="585" mass="67080">MMKNLGKYVKKKKLEVSVEKTKTMVFNKEEELRVKAGKRAAKFEDKMDGREECRIVTECWREKKKNTEKKQREKYYQRNGFFTNRFFWDPLAFGKNARSVTVAKQLRDKMRFLNTPIFFWSIFWLGVEIRGDHLKAREEMFEMAPPSGGGRAKLACRSLTVAAFRSGAVGVQRALRDRLLCSLGQGLADEEANGDDAAACTEIRRGFPTTSHRDMSTCLISQIRRMRGLHLPLSTYHLPSAPILTVPIPNLPVSVAEKALESLNSPPSLGGMKEKRHTALEREHFLNITRSVSRRPKDNGARAKWSQTSTFPSDVGSKQIIVSVRQLHQTQITREEWIDYWTPPTIASDAISFLNNFSEGYYKAPFYRKIYEDTKTCIAVSPAPFLSIIWQKIGRPARHVFIEISPLTRSSCTSSVIPLEIRIWKRNVVLVDGVEHRVGRQLKVQRRNKRSPGWSGRKTFRKRSVAFGGIHLLWRAPLSLTPPLANKTAHFSSFTHARVFISIPTLTDGHLDSVPRLRAALCGRWRKMTAYRNKDARSRRPKVRSFEPDHDRHLSTAKQYCQTHRVAFRRRSSLDPDGPHLDRGP</sequence>
<gene>
    <name evidence="2" type="ORF">GEV33_013408</name>
</gene>
<reference evidence="2" key="2">
    <citation type="submission" date="2021-08" db="EMBL/GenBank/DDBJ databases">
        <authorList>
            <person name="Eriksson T."/>
        </authorList>
    </citation>
    <scope>NUCLEOTIDE SEQUENCE</scope>
    <source>
        <strain evidence="2">Stoneville</strain>
        <tissue evidence="2">Whole head</tissue>
    </source>
</reference>
<keyword evidence="3" id="KW-1185">Reference proteome</keyword>
<protein>
    <submittedName>
        <fullName evidence="2">Uncharacterized protein</fullName>
    </submittedName>
</protein>
<name>A0A8J6H089_TENMO</name>
<comment type="caution">
    <text evidence="2">The sequence shown here is derived from an EMBL/GenBank/DDBJ whole genome shotgun (WGS) entry which is preliminary data.</text>
</comment>
<accession>A0A8J6H089</accession>
<evidence type="ECO:0000256" key="1">
    <source>
        <dbReference type="SAM" id="MobiDB-lite"/>
    </source>
</evidence>
<organism evidence="2 3">
    <name type="scientific">Tenebrio molitor</name>
    <name type="common">Yellow mealworm beetle</name>
    <dbReference type="NCBI Taxonomy" id="7067"/>
    <lineage>
        <taxon>Eukaryota</taxon>
        <taxon>Metazoa</taxon>
        <taxon>Ecdysozoa</taxon>
        <taxon>Arthropoda</taxon>
        <taxon>Hexapoda</taxon>
        <taxon>Insecta</taxon>
        <taxon>Pterygota</taxon>
        <taxon>Neoptera</taxon>
        <taxon>Endopterygota</taxon>
        <taxon>Coleoptera</taxon>
        <taxon>Polyphaga</taxon>
        <taxon>Cucujiformia</taxon>
        <taxon>Tenebrionidae</taxon>
        <taxon>Tenebrio</taxon>
    </lineage>
</organism>
<evidence type="ECO:0000313" key="2">
    <source>
        <dbReference type="EMBL" id="KAH0809380.1"/>
    </source>
</evidence>